<evidence type="ECO:0000259" key="1">
    <source>
        <dbReference type="PROSITE" id="PS51184"/>
    </source>
</evidence>
<protein>
    <submittedName>
        <fullName evidence="2">Cupin-like protein</fullName>
    </submittedName>
</protein>
<dbReference type="OrthoDB" id="479699at2"/>
<dbReference type="Proteomes" id="UP000295680">
    <property type="component" value="Unassembled WGS sequence"/>
</dbReference>
<gene>
    <name evidence="2" type="ORF">EV192_104397</name>
</gene>
<reference evidence="2 3" key="1">
    <citation type="submission" date="2019-03" db="EMBL/GenBank/DDBJ databases">
        <title>Genomic Encyclopedia of Type Strains, Phase IV (KMG-IV): sequencing the most valuable type-strain genomes for metagenomic binning, comparative biology and taxonomic classification.</title>
        <authorList>
            <person name="Goeker M."/>
        </authorList>
    </citation>
    <scope>NUCLEOTIDE SEQUENCE [LARGE SCALE GENOMIC DNA]</scope>
    <source>
        <strain evidence="2 3">DSM 45934</strain>
    </source>
</reference>
<dbReference type="SMART" id="SM00558">
    <property type="entry name" value="JmjC"/>
    <property type="match status" value="1"/>
</dbReference>
<dbReference type="RefSeq" id="WP_132117535.1">
    <property type="nucleotide sequence ID" value="NZ_SLWS01000004.1"/>
</dbReference>
<proteinExistence type="predicted"/>
<accession>A0A4R2JK76</accession>
<sequence>MTWDSVDRVGPIDRADFYGGFVAKGRPVVMEKLTAEWRALEWGPDFFRRIGHSTRLAIKQGDVADGRRESLPLADYIDALVEHEARVQAGQPVQRPGYLHDVPLFRFFPALLADVTPFPLHLLPDWYRPNWSEYTQHFMGPTGSVTPLHFDTLLTNNLFFHLSGRKQFTLIPAEQRDLCYPRGWRWARFDPTAPDFETFPLAAQVSPVTVVLEPGDVLYMPPGTLHHVANLSLSVSFNIDWHTADSARRGLASVLHGAPWKNGYYNLLSYLGLRLGVPERLVFRFYRSYLTYVS</sequence>
<dbReference type="PANTHER" id="PTHR12461">
    <property type="entry name" value="HYPOXIA-INDUCIBLE FACTOR 1 ALPHA INHIBITOR-RELATED"/>
    <property type="match status" value="1"/>
</dbReference>
<dbReference type="InterPro" id="IPR003347">
    <property type="entry name" value="JmjC_dom"/>
</dbReference>
<organism evidence="2 3">
    <name type="scientific">Actinocrispum wychmicini</name>
    <dbReference type="NCBI Taxonomy" id="1213861"/>
    <lineage>
        <taxon>Bacteria</taxon>
        <taxon>Bacillati</taxon>
        <taxon>Actinomycetota</taxon>
        <taxon>Actinomycetes</taxon>
        <taxon>Pseudonocardiales</taxon>
        <taxon>Pseudonocardiaceae</taxon>
        <taxon>Actinocrispum</taxon>
    </lineage>
</organism>
<evidence type="ECO:0000313" key="2">
    <source>
        <dbReference type="EMBL" id="TCO59554.1"/>
    </source>
</evidence>
<comment type="caution">
    <text evidence="2">The sequence shown here is derived from an EMBL/GenBank/DDBJ whole genome shotgun (WGS) entry which is preliminary data.</text>
</comment>
<keyword evidence="3" id="KW-1185">Reference proteome</keyword>
<dbReference type="Pfam" id="PF13621">
    <property type="entry name" value="Cupin_8"/>
    <property type="match status" value="1"/>
</dbReference>
<dbReference type="InterPro" id="IPR041667">
    <property type="entry name" value="Cupin_8"/>
</dbReference>
<feature type="domain" description="JmjC" evidence="1">
    <location>
        <begin position="91"/>
        <end position="258"/>
    </location>
</feature>
<dbReference type="PROSITE" id="PS51184">
    <property type="entry name" value="JMJC"/>
    <property type="match status" value="1"/>
</dbReference>
<dbReference type="Gene3D" id="2.60.120.650">
    <property type="entry name" value="Cupin"/>
    <property type="match status" value="1"/>
</dbReference>
<dbReference type="AlphaFoldDB" id="A0A4R2JK76"/>
<name>A0A4R2JK76_9PSEU</name>
<evidence type="ECO:0000313" key="3">
    <source>
        <dbReference type="Proteomes" id="UP000295680"/>
    </source>
</evidence>
<dbReference type="EMBL" id="SLWS01000004">
    <property type="protein sequence ID" value="TCO59554.1"/>
    <property type="molecule type" value="Genomic_DNA"/>
</dbReference>
<dbReference type="PANTHER" id="PTHR12461:SF105">
    <property type="entry name" value="HYPOXIA-INDUCIBLE FACTOR 1-ALPHA INHIBITOR"/>
    <property type="match status" value="1"/>
</dbReference>
<dbReference type="SUPFAM" id="SSF51197">
    <property type="entry name" value="Clavaminate synthase-like"/>
    <property type="match status" value="1"/>
</dbReference>